<keyword evidence="2" id="KW-0472">Membrane</keyword>
<name>A0AAV6V9R8_9ARAC</name>
<feature type="compositionally biased region" description="Polar residues" evidence="1">
    <location>
        <begin position="739"/>
        <end position="751"/>
    </location>
</feature>
<keyword evidence="4" id="KW-1185">Reference proteome</keyword>
<feature type="compositionally biased region" description="Basic and acidic residues" evidence="1">
    <location>
        <begin position="119"/>
        <end position="129"/>
    </location>
</feature>
<evidence type="ECO:0000256" key="1">
    <source>
        <dbReference type="SAM" id="MobiDB-lite"/>
    </source>
</evidence>
<protein>
    <submittedName>
        <fullName evidence="3">Uncharacterized protein</fullName>
    </submittedName>
</protein>
<accession>A0AAV6V9R8</accession>
<comment type="caution">
    <text evidence="3">The sequence shown here is derived from an EMBL/GenBank/DDBJ whole genome shotgun (WGS) entry which is preliminary data.</text>
</comment>
<feature type="region of interest" description="Disordered" evidence="1">
    <location>
        <begin position="701"/>
        <end position="762"/>
    </location>
</feature>
<feature type="region of interest" description="Disordered" evidence="1">
    <location>
        <begin position="144"/>
        <end position="163"/>
    </location>
</feature>
<dbReference type="AlphaFoldDB" id="A0AAV6V9R8"/>
<organism evidence="3 4">
    <name type="scientific">Oedothorax gibbosus</name>
    <dbReference type="NCBI Taxonomy" id="931172"/>
    <lineage>
        <taxon>Eukaryota</taxon>
        <taxon>Metazoa</taxon>
        <taxon>Ecdysozoa</taxon>
        <taxon>Arthropoda</taxon>
        <taxon>Chelicerata</taxon>
        <taxon>Arachnida</taxon>
        <taxon>Araneae</taxon>
        <taxon>Araneomorphae</taxon>
        <taxon>Entelegynae</taxon>
        <taxon>Araneoidea</taxon>
        <taxon>Linyphiidae</taxon>
        <taxon>Erigoninae</taxon>
        <taxon>Oedothorax</taxon>
    </lineage>
</organism>
<evidence type="ECO:0000313" key="3">
    <source>
        <dbReference type="EMBL" id="KAG8192468.1"/>
    </source>
</evidence>
<feature type="region of interest" description="Disordered" evidence="1">
    <location>
        <begin position="654"/>
        <end position="679"/>
    </location>
</feature>
<reference evidence="3 4" key="1">
    <citation type="journal article" date="2022" name="Nat. Ecol. Evol.">
        <title>A masculinizing supergene underlies an exaggerated male reproductive morph in a spider.</title>
        <authorList>
            <person name="Hendrickx F."/>
            <person name="De Corte Z."/>
            <person name="Sonet G."/>
            <person name="Van Belleghem S.M."/>
            <person name="Kostlbacher S."/>
            <person name="Vangestel C."/>
        </authorList>
    </citation>
    <scope>NUCLEOTIDE SEQUENCE [LARGE SCALE GENOMIC DNA]</scope>
    <source>
        <strain evidence="3">W744_W776</strain>
    </source>
</reference>
<feature type="transmembrane region" description="Helical" evidence="2">
    <location>
        <begin position="352"/>
        <end position="376"/>
    </location>
</feature>
<evidence type="ECO:0000256" key="2">
    <source>
        <dbReference type="SAM" id="Phobius"/>
    </source>
</evidence>
<feature type="compositionally biased region" description="Basic and acidic residues" evidence="1">
    <location>
        <begin position="466"/>
        <end position="494"/>
    </location>
</feature>
<proteinExistence type="predicted"/>
<feature type="region of interest" description="Disordered" evidence="1">
    <location>
        <begin position="453"/>
        <end position="504"/>
    </location>
</feature>
<keyword evidence="2" id="KW-1133">Transmembrane helix</keyword>
<feature type="region of interest" description="Disordered" evidence="1">
    <location>
        <begin position="106"/>
        <end position="129"/>
    </location>
</feature>
<gene>
    <name evidence="3" type="ORF">JTE90_017997</name>
</gene>
<dbReference type="EMBL" id="JAFNEN010000139">
    <property type="protein sequence ID" value="KAG8192468.1"/>
    <property type="molecule type" value="Genomic_DNA"/>
</dbReference>
<feature type="compositionally biased region" description="Low complexity" evidence="1">
    <location>
        <begin position="106"/>
        <end position="118"/>
    </location>
</feature>
<evidence type="ECO:0000313" key="4">
    <source>
        <dbReference type="Proteomes" id="UP000827092"/>
    </source>
</evidence>
<keyword evidence="2" id="KW-0812">Transmembrane</keyword>
<sequence>MFNYIQQTKNRLEIPKNTKREAERSRIKTYKIIAEHIGPSKPTSNIEQQNKFDSVEFEEKNVDTVEEVFTTLEEVTTNILSSDKPKRSPAEYPEKYLKKRFYYEMKSSSNNSSPPKISKNVENKSPNRKDYILNKGYENFYTSDKASESTKRQSPGASKLEAGSTTLNYNKSFNSPVTPPLKADVFINSKNDTKRTFGYSGNNTKFVDLNDPKLNFSYQAKPGDEIVLRKDRRPKSSNQSERTKKDDILKKVDKEVDIYEEIFDKSNDKLNNSNAVPNIEDDVLKLAEPLMKLENVSGGQLNWNMREEAGGKNYFRISNQREAPGEVIYVLDRNSRKIACDSFWKQLFRSNMFLATLIFVLIVTVIILLLMLIYNVEMRRKEKNKYKKLSLKVFGHRVGKETKNSALGIKNVVNSAGNIGRGLLCKPVLSSEEIRRTRLNKDEDAYFRKDTKGLSSSDINGTKYAVSDEKLQKKGKMETHDSESQLQHETKEENNSNAQVPVSRKIRFENPEKEQIYNETRNEILTRSIFHGKDNNFETSTHGKASQAGKNHKSEKQGENSEKHVERYKDSDENKDGKIYSIHKHLSNEGPIISYTRIQKRKPIESNSSVNVKYSKVKAKVWNGKTAKSSLTSHDTAKSKVVDWLQRKYSAISSGFSSSSDNEELVKTKSSKSKSKEQSSIGTKIKDMFFGLGTGQIDVSSDDSDTDAGLEEKKKKRKAFMNKKNISKMSMDPKIDLESMTSDVEFSSSDENVPPPPPKPKELVSKIVKTGDCKKIDDMLLGHGWQRSLYFGQGIRTIENETTVTHEQDSADKDEGAVTTASSLLALQNEVGKYINIAEENSPAAYCK</sequence>
<dbReference type="Proteomes" id="UP000827092">
    <property type="component" value="Unassembled WGS sequence"/>
</dbReference>
<feature type="region of interest" description="Disordered" evidence="1">
    <location>
        <begin position="533"/>
        <end position="576"/>
    </location>
</feature>
<feature type="compositionally biased region" description="Basic and acidic residues" evidence="1">
    <location>
        <begin position="552"/>
        <end position="576"/>
    </location>
</feature>